<protein>
    <recommendedName>
        <fullName evidence="9">PAS domain-containing protein</fullName>
    </recommendedName>
</protein>
<reference evidence="10 11" key="1">
    <citation type="journal article" date="2012" name="Eukaryot. Cell">
        <title>Draft genome sequence of Wickerhamomyces ciferrii NRRL Y-1031 F-60-10.</title>
        <authorList>
            <person name="Schneider J."/>
            <person name="Andrea H."/>
            <person name="Blom J."/>
            <person name="Jaenicke S."/>
            <person name="Ruckert C."/>
            <person name="Schorsch C."/>
            <person name="Szczepanowski R."/>
            <person name="Farwick M."/>
            <person name="Goesmann A."/>
            <person name="Puhler A."/>
            <person name="Schaffer S."/>
            <person name="Tauch A."/>
            <person name="Kohler T."/>
            <person name="Brinkrolf K."/>
        </authorList>
    </citation>
    <scope>NUCLEOTIDE SEQUENCE [LARGE SCALE GENOMIC DNA]</scope>
    <source>
        <strain evidence="11">ATCC 14091 / BCRC 22168 / CBS 111 / JCM 3599 / NBRC 0793 / NRRL Y-1031 F-60-10</strain>
    </source>
</reference>
<dbReference type="InterPro" id="IPR000014">
    <property type="entry name" value="PAS"/>
</dbReference>
<gene>
    <name evidence="10" type="ORF">BN7_6653</name>
</gene>
<evidence type="ECO:0000256" key="6">
    <source>
        <dbReference type="ARBA" id="ARBA00023163"/>
    </source>
</evidence>
<proteinExistence type="predicted"/>
<evidence type="ECO:0000256" key="1">
    <source>
        <dbReference type="ARBA" id="ARBA00004123"/>
    </source>
</evidence>
<dbReference type="STRING" id="1206466.K0L0C2"/>
<feature type="compositionally biased region" description="Polar residues" evidence="8">
    <location>
        <begin position="41"/>
        <end position="51"/>
    </location>
</feature>
<dbReference type="InterPro" id="IPR056751">
    <property type="entry name" value="PAS_13"/>
</dbReference>
<evidence type="ECO:0000256" key="7">
    <source>
        <dbReference type="ARBA" id="ARBA00023242"/>
    </source>
</evidence>
<dbReference type="Proteomes" id="UP000009328">
    <property type="component" value="Unassembled WGS sequence"/>
</dbReference>
<feature type="region of interest" description="Disordered" evidence="8">
    <location>
        <begin position="32"/>
        <end position="117"/>
    </location>
</feature>
<feature type="compositionally biased region" description="Low complexity" evidence="8">
    <location>
        <begin position="200"/>
        <end position="211"/>
    </location>
</feature>
<feature type="compositionally biased region" description="Low complexity" evidence="8">
    <location>
        <begin position="90"/>
        <end position="117"/>
    </location>
</feature>
<keyword evidence="4" id="KW-0805">Transcription regulation</keyword>
<name>K0L0C2_WICCF</name>
<evidence type="ECO:0000256" key="4">
    <source>
        <dbReference type="ARBA" id="ARBA00023015"/>
    </source>
</evidence>
<dbReference type="GO" id="GO:0046872">
    <property type="term" value="F:metal ion binding"/>
    <property type="evidence" value="ECO:0007669"/>
    <property type="project" value="UniProtKB-KW"/>
</dbReference>
<evidence type="ECO:0000256" key="5">
    <source>
        <dbReference type="ARBA" id="ARBA00023125"/>
    </source>
</evidence>
<feature type="compositionally biased region" description="Polar residues" evidence="8">
    <location>
        <begin position="61"/>
        <end position="82"/>
    </location>
</feature>
<dbReference type="PROSITE" id="PS50112">
    <property type="entry name" value="PAS"/>
    <property type="match status" value="1"/>
</dbReference>
<dbReference type="eggNOG" id="ENOG502R1M5">
    <property type="taxonomic scope" value="Eukaryota"/>
</dbReference>
<dbReference type="GO" id="GO:0003700">
    <property type="term" value="F:DNA-binding transcription factor activity"/>
    <property type="evidence" value="ECO:0007669"/>
    <property type="project" value="TreeGrafter"/>
</dbReference>
<dbReference type="GO" id="GO:0000977">
    <property type="term" value="F:RNA polymerase II transcription regulatory region sequence-specific DNA binding"/>
    <property type="evidence" value="ECO:0007669"/>
    <property type="project" value="TreeGrafter"/>
</dbReference>
<keyword evidence="11" id="KW-1185">Reference proteome</keyword>
<keyword evidence="7" id="KW-0539">Nucleus</keyword>
<dbReference type="HOGENOM" id="CLU_010748_2_3_1"/>
<dbReference type="InterPro" id="IPR050335">
    <property type="entry name" value="ERT1_acuK_gluconeogen_tf"/>
</dbReference>
<feature type="domain" description="PAS" evidence="9">
    <location>
        <begin position="378"/>
        <end position="431"/>
    </location>
</feature>
<dbReference type="AlphaFoldDB" id="K0L0C2"/>
<keyword evidence="3" id="KW-0862">Zinc</keyword>
<dbReference type="GO" id="GO:0005634">
    <property type="term" value="C:nucleus"/>
    <property type="evidence" value="ECO:0007669"/>
    <property type="project" value="UniProtKB-SubCell"/>
</dbReference>
<keyword evidence="6" id="KW-0804">Transcription</keyword>
<evidence type="ECO:0000256" key="2">
    <source>
        <dbReference type="ARBA" id="ARBA00022723"/>
    </source>
</evidence>
<evidence type="ECO:0000259" key="9">
    <source>
        <dbReference type="PROSITE" id="PS50112"/>
    </source>
</evidence>
<dbReference type="InParanoid" id="K0L0C2"/>
<evidence type="ECO:0000256" key="8">
    <source>
        <dbReference type="SAM" id="MobiDB-lite"/>
    </source>
</evidence>
<keyword evidence="2" id="KW-0479">Metal-binding</keyword>
<accession>K0L0C2</accession>
<dbReference type="GO" id="GO:0009267">
    <property type="term" value="P:cellular response to starvation"/>
    <property type="evidence" value="ECO:0007669"/>
    <property type="project" value="TreeGrafter"/>
</dbReference>
<dbReference type="EMBL" id="CAIF01000301">
    <property type="protein sequence ID" value="CCH47044.1"/>
    <property type="molecule type" value="Genomic_DNA"/>
</dbReference>
<evidence type="ECO:0000313" key="10">
    <source>
        <dbReference type="EMBL" id="CCH47044.1"/>
    </source>
</evidence>
<sequence length="496" mass="57297">MTCDENRPCKRCITRGLEETCVDAPRKKKKYLMDVPDDLESQNQMQRTPSINSPPPQQQQENSLNDLYPPQLSNSTSTTNSFIKPDTYDQNNFHQFQQQPQPQQSQQQQPQQQENYQPLQFPTRHKSKFLSSAADLEYSILSDIIKQDHLSPSGIRHSPSDGYNGQITSPQYLQQQQYQQQHQQHQRSNSYLEGFRHGSTHSATSTPTPSSIHGHDIYKTYRQGDKTINQYMLGIVQDQLITFPEVMKWIEEDKFTNLDDFQQNELKSTISFAIGIDEQNSSNSLNSDSFNLNYGQDVESFWGLKFKEPEDIYAKINKPFSYTPGFHALINYLRSRFPKNELVKMAKSMANYRPSFIACTNTLKEDDLIFMEQCFQRTLLEYDKFISISGTPTIVWRRTGQIAYVSEEFCILTGWTKEQLLSKITFIVELMDDTSVVEYFDLFSTIAYGDFRGATMTGCTLLSSESIKIKTTCMWTLKRDVFGIPMMIIGNFLPIL</sequence>
<evidence type="ECO:0000313" key="11">
    <source>
        <dbReference type="Proteomes" id="UP000009328"/>
    </source>
</evidence>
<keyword evidence="5" id="KW-0238">DNA-binding</keyword>
<dbReference type="PANTHER" id="PTHR47659">
    <property type="entry name" value="ZN(II)2CYS6 TRANSCRIPTION FACTOR (EUROFUNG)-RELATED"/>
    <property type="match status" value="1"/>
</dbReference>
<dbReference type="Pfam" id="PF24990">
    <property type="entry name" value="PAS_13"/>
    <property type="match status" value="1"/>
</dbReference>
<organism evidence="10 11">
    <name type="scientific">Wickerhamomyces ciferrii (strain ATCC 14091 / BCRC 22168 / CBS 111 / JCM 3599 / NBRC 0793 / NRRL Y-1031 F-60-10)</name>
    <name type="common">Yeast</name>
    <name type="synonym">Pichia ciferrii</name>
    <dbReference type="NCBI Taxonomy" id="1206466"/>
    <lineage>
        <taxon>Eukaryota</taxon>
        <taxon>Fungi</taxon>
        <taxon>Dikarya</taxon>
        <taxon>Ascomycota</taxon>
        <taxon>Saccharomycotina</taxon>
        <taxon>Saccharomycetes</taxon>
        <taxon>Phaffomycetales</taxon>
        <taxon>Wickerhamomycetaceae</taxon>
        <taxon>Wickerhamomyces</taxon>
    </lineage>
</organism>
<dbReference type="FunCoup" id="K0L0C2">
    <property type="interactions" value="289"/>
</dbReference>
<comment type="subcellular location">
    <subcellularLocation>
        <location evidence="1">Nucleus</location>
    </subcellularLocation>
</comment>
<evidence type="ECO:0000256" key="3">
    <source>
        <dbReference type="ARBA" id="ARBA00022833"/>
    </source>
</evidence>
<feature type="region of interest" description="Disordered" evidence="8">
    <location>
        <begin position="194"/>
        <end position="216"/>
    </location>
</feature>
<dbReference type="PANTHER" id="PTHR47659:SF1">
    <property type="entry name" value="TRANSCRIPTION ACTIVATOR OF GLUCONEOGENESIS ERT1"/>
    <property type="match status" value="1"/>
</dbReference>
<dbReference type="CDD" id="cd00130">
    <property type="entry name" value="PAS"/>
    <property type="match status" value="1"/>
</dbReference>
<comment type="caution">
    <text evidence="10">The sequence shown here is derived from an EMBL/GenBank/DDBJ whole genome shotgun (WGS) entry which is preliminary data.</text>
</comment>